<name>A0A9X1NU42_9HYPH</name>
<dbReference type="EMBL" id="JAJOZR010000007">
    <property type="protein sequence ID" value="MCD7109729.1"/>
    <property type="molecule type" value="Genomic_DNA"/>
</dbReference>
<sequence>MAKEGRFPAPVQISEKRLAYVRAEVEAWIDAQISKREIA</sequence>
<accession>A0A9X1NU42</accession>
<proteinExistence type="predicted"/>
<dbReference type="Proteomes" id="UP001139089">
    <property type="component" value="Unassembled WGS sequence"/>
</dbReference>
<protein>
    <submittedName>
        <fullName evidence="1">AlpA family phage regulatory protein</fullName>
    </submittedName>
</protein>
<organism evidence="1 2">
    <name type="scientific">Rhizobium quercicola</name>
    <dbReference type="NCBI Taxonomy" id="2901226"/>
    <lineage>
        <taxon>Bacteria</taxon>
        <taxon>Pseudomonadati</taxon>
        <taxon>Pseudomonadota</taxon>
        <taxon>Alphaproteobacteria</taxon>
        <taxon>Hyphomicrobiales</taxon>
        <taxon>Rhizobiaceae</taxon>
        <taxon>Rhizobium/Agrobacterium group</taxon>
        <taxon>Rhizobium</taxon>
    </lineage>
</organism>
<reference evidence="1" key="1">
    <citation type="submission" date="2021-12" db="EMBL/GenBank/DDBJ databases">
        <authorList>
            <person name="Li Y."/>
        </authorList>
    </citation>
    <scope>NUCLEOTIDE SEQUENCE</scope>
    <source>
        <strain evidence="1">DKSPLA3</strain>
    </source>
</reference>
<keyword evidence="2" id="KW-1185">Reference proteome</keyword>
<dbReference type="AlphaFoldDB" id="A0A9X1NU42"/>
<gene>
    <name evidence="1" type="ORF">LRX75_11840</name>
</gene>
<dbReference type="InterPro" id="IPR010260">
    <property type="entry name" value="AlpA"/>
</dbReference>
<evidence type="ECO:0000313" key="2">
    <source>
        <dbReference type="Proteomes" id="UP001139089"/>
    </source>
</evidence>
<evidence type="ECO:0000313" key="1">
    <source>
        <dbReference type="EMBL" id="MCD7109729.1"/>
    </source>
</evidence>
<comment type="caution">
    <text evidence="1">The sequence shown here is derived from an EMBL/GenBank/DDBJ whole genome shotgun (WGS) entry which is preliminary data.</text>
</comment>
<dbReference type="Pfam" id="PF05930">
    <property type="entry name" value="Phage_AlpA"/>
    <property type="match status" value="1"/>
</dbReference>